<dbReference type="InterPro" id="IPR054174">
    <property type="entry name" value="Alpha-amylase-like_C"/>
</dbReference>
<dbReference type="InterPro" id="IPR018337">
    <property type="entry name" value="Cell_wall/Cho-bd_repeat"/>
</dbReference>
<evidence type="ECO:0000313" key="13">
    <source>
        <dbReference type="Proteomes" id="UP000004191"/>
    </source>
</evidence>
<sequence length="2191" mass="247655">MRKGIKKIVSLVLVFSMLLGFIPVGMETASAEELAPRTENGITTFSYQGNENTKTVNLAGEMNEWNTSNISLTKGENYLFTTQQRLEPGKYQYKFIIDGKWMPDPNLEYIVEGLKINSESVVKLGGSLDLAAEYVNPDGSVKDVKATYSLENAVDGISIEDGKLVVSENAKADKVSLVAEFDGKKATKEITILSTMFTYTINYKRADNAQMNWDMWVFGNGLNGYAERFTEDVDGYARATFELPISEISVISRPKNWDSQEMTRVVTVPEGKTSVEAWVVSGDENVYYSKPGDDSEPAKTRKIQFNYDRSEKDYDGWNLWYWSTGLVDSSDKVALNDLDYFVNGKLDLPISKGATNVGFIVRKSVSDDNRWTEKDPNKDLDRVVETDPNALEITTKVFLTQGQDAFRVVPYLKGPEYKDGNISFYYRDIDLYEADKMDAIDSVKINISKRNVDTKEMKELGSFEMTYSSENQRFGYVLENPEEGFDYVYTFDVTKDGETKTGLLDVSNTIDGESYQRLVSLDIGISASLNMKEAKAGESFVVTIDVDNPQNHGIKEIYIDGTNLGQNKIGVPVDLLKQNVALPLDLKAGEKTFDVVLVDEYNGTHKTTLKLDTLASSDTKDTIAWDEEIIYFLLTDRFFDGDSTNNDPAKNGSYDPSEIDAYHGGDFQGIIDKVDYLKQLGITTVWITPIVDNIENNLNQNGKSYGYHGYWAEDFTKIEPRLGDVDTLKKLIDTLHDNGIKLMVDVVLNHSGYETKNKGQFEGMHRTQPGTDDLTSELSGLPDFITENPEISKKLVKWQSEWLNTLRTDKGNTIDYFRIDTVKHVEHDTWKELKTALVEIKPDFKMIGEFYGGSTGNTGWYLGGGQMDSLLDFEFKSLAEKFVKGDIANIEKRLAERNKEITFDKNFGSFLSSHDEDGFLATRIGGNASLLKVASSLQITAKGQPVIYYGEEIGMSAPYAGNQNRKSFDWSKVENNDVLKHYQKITNIRKEHAEVFARGDRKSLYTDENVSIFSRTFNGETVIVGLNISNEAKSVTFPMNAAMGDALKDIFNEDAEFEAEDGKITVTIPANKDGGTAVFLPSQTESTTVIFNFKDPDNGEWAIWAWPKDGNGAQYEFTRQDGDVKIAEITFPGKVEEIGFIIKGKNDWAKNFDGDRFVYITKNPQNVYIESGKEEFTTDGVMLPRIEGFNIDSFREANIILNTKVALTDILDDYDIAFGGNSIKDKVESITPVSGDENASSEFLVKFKEDLAINGSIKINFTITQNDNDGVKADYPLEKSSRIAGLFDTPEFEKKYAYDGELGAIYSKLGTEFKIWAPTANKVDLVIFDDLYEEGFKTYPMESNEKGVYNYKLPGDQLGKAYMFDVHFDDVTNRVVDPYAKSVTINGQRGVVVNPKPSDVSRLTGKDATNPIIYELHIRDLSIAENSGIKNKGKFLGLTELGTKSPSGQITGLDYIKSLGVTHIQLIPIYDYSKYSVDETKLDTPQFNWGYDPVNYNSIEGSYSTDPANPFNRIEELQKTIDTIHQNGMGVIMDVVYNHVAGVDQHSFDYIVPGYYFRQDAKGNFLGGTGVGNETASERKMMQKFIIDSITYLAETYKFDGFRFDLMGTHDVETMNLVYKELVKINPNIFILGEGWNMGMGIPEDIRATQKNAYKMPEGIAHFSDNFRDGVKGSVFNGAEPGFVNGQQNQEDYILQNIKGGKGLQGYTSARQVIQYVEAHDNLTLWDKLLETNPNDSDETRLKMHKMATSMVLLSQGTPFIHTGQEFARTKGGDHNSYKSPDSVNQIDWDRALKFADNVEYFRELVKIRKLYPVFDLKSYDEIDAVYKEIATEKQLVAYKLDYNKDEIYIGYNAARNAQKFAAENGKYKVLVRDQVAKSEGIEEVEIKNGEIEIAPLSTILIVKDKPAEVKAGWVQNGDYWNYYDKDGSQVKSSWRWAPILDKEGNPTAKFNWKYFDAKGNNISQIYTENGSSWLSVAGPTNQYHRGWWTRPETGSKYFFRINSGSMVKGRQFIDGDWMFFRKSGTLALGWQFFDGHWKFLDKNTGHQAISEWKWAPIIDKNGKETEKFNWKYFNSKGYSMDQIYTKNGLSCLSLTGPMKQYHKGWWTNPENGYIYFFRLSSGTMVKGEQFINGAWRFFRKSGTMATGWQKVNGKWKFYRIGTGTRVTGRQWIDGKWYEFDKSGAVIGNRF</sequence>
<dbReference type="Gene3D" id="3.20.20.80">
    <property type="entry name" value="Glycosidases"/>
    <property type="match status" value="2"/>
</dbReference>
<dbReference type="CDD" id="cd02860">
    <property type="entry name" value="E_set_Pullulanase"/>
    <property type="match status" value="1"/>
</dbReference>
<dbReference type="OrthoDB" id="9761875at2"/>
<evidence type="ECO:0000256" key="8">
    <source>
        <dbReference type="ARBA" id="ARBA00024062"/>
    </source>
</evidence>
<evidence type="ECO:0000256" key="5">
    <source>
        <dbReference type="ARBA" id="ARBA00022837"/>
    </source>
</evidence>
<evidence type="ECO:0000259" key="11">
    <source>
        <dbReference type="SMART" id="SM00642"/>
    </source>
</evidence>
<dbReference type="Pfam" id="PF22026">
    <property type="entry name" value="Alpha-amylase_C_2"/>
    <property type="match status" value="1"/>
</dbReference>
<dbReference type="Gene3D" id="2.60.40.10">
    <property type="entry name" value="Immunoglobulins"/>
    <property type="match status" value="2"/>
</dbReference>
<reference evidence="12 13" key="1">
    <citation type="submission" date="2012-01" db="EMBL/GenBank/DDBJ databases">
        <title>The Genome Sequence of Helcococcus kunzii ATCC 51366.</title>
        <authorList>
            <consortium name="The Broad Institute Genome Sequencing Platform"/>
            <person name="Earl A."/>
            <person name="Ward D."/>
            <person name="Feldgarden M."/>
            <person name="Gevers D."/>
            <person name="Huys G."/>
            <person name="Young S.K."/>
            <person name="Zeng Q."/>
            <person name="Gargeya S."/>
            <person name="Fitzgerald M."/>
            <person name="Haas B."/>
            <person name="Abouelleil A."/>
            <person name="Alvarado L."/>
            <person name="Arachchi H.M."/>
            <person name="Berlin A."/>
            <person name="Chapman S.B."/>
            <person name="Gearin G."/>
            <person name="Goldberg J."/>
            <person name="Griggs A."/>
            <person name="Gujja S."/>
            <person name="Hansen M."/>
            <person name="Heiman D."/>
            <person name="Howarth C."/>
            <person name="Larimer J."/>
            <person name="Lui A."/>
            <person name="MacDonald P.J.P."/>
            <person name="McCowen C."/>
            <person name="Montmayeur A."/>
            <person name="Murphy C."/>
            <person name="Neiman D."/>
            <person name="Pearson M."/>
            <person name="Priest M."/>
            <person name="Roberts A."/>
            <person name="Saif S."/>
            <person name="Shea T."/>
            <person name="Sisk P."/>
            <person name="Stolte C."/>
            <person name="Sykes S."/>
            <person name="Wortman J."/>
            <person name="Nusbaum C."/>
            <person name="Birren B."/>
        </authorList>
    </citation>
    <scope>NUCLEOTIDE SEQUENCE [LARGE SCALE GENOMIC DNA]</scope>
    <source>
        <strain evidence="12 13">ATCC 51366</strain>
    </source>
</reference>
<evidence type="ECO:0000256" key="2">
    <source>
        <dbReference type="ARBA" id="ARBA00022729"/>
    </source>
</evidence>
<evidence type="ECO:0000256" key="10">
    <source>
        <dbReference type="ARBA" id="ARBA00031076"/>
    </source>
</evidence>
<dbReference type="GO" id="GO:0051060">
    <property type="term" value="F:pullulanase activity"/>
    <property type="evidence" value="ECO:0007669"/>
    <property type="project" value="UniProtKB-EC"/>
</dbReference>
<dbReference type="Gene3D" id="2.10.270.20">
    <property type="match status" value="1"/>
</dbReference>
<dbReference type="GO" id="GO:0005975">
    <property type="term" value="P:carbohydrate metabolic process"/>
    <property type="evidence" value="ECO:0007669"/>
    <property type="project" value="InterPro"/>
</dbReference>
<dbReference type="InterPro" id="IPR013783">
    <property type="entry name" value="Ig-like_fold"/>
</dbReference>
<dbReference type="CDD" id="cd02859">
    <property type="entry name" value="E_set_AMPKbeta_like_N"/>
    <property type="match status" value="1"/>
</dbReference>
<dbReference type="SUPFAM" id="SSF81296">
    <property type="entry name" value="E set domains"/>
    <property type="match status" value="2"/>
</dbReference>
<proteinExistence type="inferred from homology"/>
<dbReference type="CDD" id="cd10315">
    <property type="entry name" value="CBM41_pullulanase"/>
    <property type="match status" value="1"/>
</dbReference>
<dbReference type="PATRIC" id="fig|883114.3.peg.1400"/>
<dbReference type="InterPro" id="IPR006047">
    <property type="entry name" value="GH13_cat_dom"/>
</dbReference>
<comment type="catalytic activity">
    <reaction evidence="7">
        <text>Hydrolysis of (1-&gt;6)-alpha-D-glucosidic linkages in pullulan, amylopectin and glycogen, and in the alpha- and beta-limit dextrins of amylopectin and glycogen.</text>
        <dbReference type="EC" id="3.2.1.41"/>
    </reaction>
</comment>
<comment type="similarity">
    <text evidence="1">Belongs to the glycosyl hydrolase 13 family.</text>
</comment>
<evidence type="ECO:0000256" key="4">
    <source>
        <dbReference type="ARBA" id="ARBA00022801"/>
    </source>
</evidence>
<dbReference type="InterPro" id="IPR032640">
    <property type="entry name" value="AMPK1_CBM"/>
</dbReference>
<dbReference type="RefSeq" id="WP_005398924.1">
    <property type="nucleotide sequence ID" value="NZ_JH601088.1"/>
</dbReference>
<dbReference type="InterPro" id="IPR013780">
    <property type="entry name" value="Glyco_hydro_b"/>
</dbReference>
<keyword evidence="2" id="KW-0732">Signal</keyword>
<dbReference type="InterPro" id="IPR005323">
    <property type="entry name" value="CBM41_pullulanase"/>
</dbReference>
<dbReference type="Pfam" id="PF03714">
    <property type="entry name" value="PUD"/>
    <property type="match status" value="3"/>
</dbReference>
<dbReference type="InterPro" id="IPR011840">
    <property type="entry name" value="PulA_typeI"/>
</dbReference>
<dbReference type="SMART" id="SM00642">
    <property type="entry name" value="Aamy"/>
    <property type="match status" value="2"/>
</dbReference>
<dbReference type="InterPro" id="IPR014756">
    <property type="entry name" value="Ig_E-set"/>
</dbReference>
<dbReference type="SUPFAM" id="SSF69360">
    <property type="entry name" value="Cell wall binding repeat"/>
    <property type="match status" value="2"/>
</dbReference>
<dbReference type="Pfam" id="PF19127">
    <property type="entry name" value="Choline_bind_3"/>
    <property type="match status" value="2"/>
</dbReference>
<dbReference type="InterPro" id="IPR013784">
    <property type="entry name" value="Carb-bd-like_fold"/>
</dbReference>
<evidence type="ECO:0000313" key="12">
    <source>
        <dbReference type="EMBL" id="EHR32678.1"/>
    </source>
</evidence>
<dbReference type="EC" id="3.2.1.41" evidence="8"/>
<evidence type="ECO:0000256" key="3">
    <source>
        <dbReference type="ARBA" id="ARBA00022737"/>
    </source>
</evidence>
<dbReference type="SUPFAM" id="SSF51445">
    <property type="entry name" value="(Trans)glycosidases"/>
    <property type="match status" value="2"/>
</dbReference>
<dbReference type="Pfam" id="PF16561">
    <property type="entry name" value="AMPK1_CBM"/>
    <property type="match status" value="1"/>
</dbReference>
<name>H3NPZ8_9FIRM</name>
<feature type="domain" description="Glycosyl hydrolase family 13 catalytic" evidence="11">
    <location>
        <begin position="1444"/>
        <end position="1803"/>
    </location>
</feature>
<dbReference type="PANTHER" id="PTHR43002">
    <property type="entry name" value="GLYCOGEN DEBRANCHING ENZYME"/>
    <property type="match status" value="1"/>
</dbReference>
<accession>H3NPZ8</accession>
<dbReference type="eggNOG" id="COG1523">
    <property type="taxonomic scope" value="Bacteria"/>
</dbReference>
<gene>
    <name evidence="12" type="ORF">HMPREF9709_01409</name>
</gene>
<dbReference type="GO" id="GO:0030246">
    <property type="term" value="F:carbohydrate binding"/>
    <property type="evidence" value="ECO:0007669"/>
    <property type="project" value="InterPro"/>
</dbReference>
<dbReference type="STRING" id="883114.HMPREF9709_01409"/>
<keyword evidence="5" id="KW-0106">Calcium</keyword>
<evidence type="ECO:0000256" key="9">
    <source>
        <dbReference type="ARBA" id="ARBA00029618"/>
    </source>
</evidence>
<dbReference type="Gene3D" id="2.60.40.1180">
    <property type="entry name" value="Golgi alpha-mannosidase II"/>
    <property type="match status" value="2"/>
</dbReference>
<dbReference type="HOGENOM" id="CLU_231327_0_0_9"/>
<protein>
    <recommendedName>
        <fullName evidence="8">pullulanase</fullName>
        <ecNumber evidence="8">3.2.1.41</ecNumber>
    </recommendedName>
    <alternativeName>
        <fullName evidence="9">Alpha-dextrin endo-1,6-alpha-glucosidase</fullName>
    </alternativeName>
    <alternativeName>
        <fullName evidence="10">Pullulan 6-glucanohydrolase</fullName>
    </alternativeName>
</protein>
<dbReference type="NCBIfam" id="TIGR02104">
    <property type="entry name" value="pulA_typeI"/>
    <property type="match status" value="1"/>
</dbReference>
<dbReference type="Proteomes" id="UP000004191">
    <property type="component" value="Unassembled WGS sequence"/>
</dbReference>
<dbReference type="GeneID" id="96999836"/>
<dbReference type="SUPFAM" id="SSF49452">
    <property type="entry name" value="Starch-binding domain-like"/>
    <property type="match status" value="3"/>
</dbReference>
<dbReference type="InterPro" id="IPR017853">
    <property type="entry name" value="GH"/>
</dbReference>
<keyword evidence="4" id="KW-0378">Hydrolase</keyword>
<comment type="caution">
    <text evidence="12">The sequence shown here is derived from an EMBL/GenBank/DDBJ whole genome shotgun (WGS) entry which is preliminary data.</text>
</comment>
<dbReference type="Pfam" id="PF02922">
    <property type="entry name" value="CBM_48"/>
    <property type="match status" value="1"/>
</dbReference>
<keyword evidence="3" id="KW-0677">Repeat</keyword>
<dbReference type="CDD" id="cd11341">
    <property type="entry name" value="AmyAc_Pullulanase_LD-like"/>
    <property type="match status" value="1"/>
</dbReference>
<dbReference type="Pfam" id="PF00128">
    <property type="entry name" value="Alpha-amylase"/>
    <property type="match status" value="3"/>
</dbReference>
<keyword evidence="6" id="KW-0326">Glycosidase</keyword>
<dbReference type="SUPFAM" id="SSF51011">
    <property type="entry name" value="Glycosyl hydrolase domain"/>
    <property type="match status" value="1"/>
</dbReference>
<dbReference type="Gene3D" id="2.10.270.10">
    <property type="entry name" value="Cholin Binding"/>
    <property type="match status" value="1"/>
</dbReference>
<dbReference type="Gene3D" id="2.60.40.1110">
    <property type="match status" value="3"/>
</dbReference>
<organism evidence="12 13">
    <name type="scientific">Helcococcus kunzii ATCC 51366</name>
    <dbReference type="NCBI Taxonomy" id="883114"/>
    <lineage>
        <taxon>Bacteria</taxon>
        <taxon>Bacillati</taxon>
        <taxon>Bacillota</taxon>
        <taxon>Tissierellia</taxon>
        <taxon>Tissierellales</taxon>
        <taxon>Peptoniphilaceae</taxon>
        <taxon>Helcococcus</taxon>
    </lineage>
</organism>
<evidence type="ECO:0000256" key="1">
    <source>
        <dbReference type="ARBA" id="ARBA00008061"/>
    </source>
</evidence>
<evidence type="ECO:0000256" key="7">
    <source>
        <dbReference type="ARBA" id="ARBA00023965"/>
    </source>
</evidence>
<evidence type="ECO:0000256" key="6">
    <source>
        <dbReference type="ARBA" id="ARBA00023295"/>
    </source>
</evidence>
<dbReference type="EMBL" id="AGEI01000025">
    <property type="protein sequence ID" value="EHR32678.1"/>
    <property type="molecule type" value="Genomic_DNA"/>
</dbReference>
<keyword evidence="13" id="KW-1185">Reference proteome</keyword>
<dbReference type="InterPro" id="IPR004193">
    <property type="entry name" value="Glyco_hydro_13_N"/>
</dbReference>
<dbReference type="eggNOG" id="COG0366">
    <property type="taxonomic scope" value="Bacteria"/>
</dbReference>
<feature type="domain" description="Glycosyl hydrolase family 13 catalytic" evidence="11">
    <location>
        <begin position="632"/>
        <end position="989"/>
    </location>
</feature>